<comment type="function">
    <text evidence="3 5">Carrier of the growing fatty acid chain in fatty acid biosynthesis.</text>
</comment>
<dbReference type="Pfam" id="PF00550">
    <property type="entry name" value="PP-binding"/>
    <property type="match status" value="1"/>
</dbReference>
<name>A0A7V8VF40_9BACT</name>
<keyword evidence="1 3" id="KW-0596">Phosphopantetheine</keyword>
<dbReference type="SUPFAM" id="SSF47336">
    <property type="entry name" value="ACP-like"/>
    <property type="match status" value="1"/>
</dbReference>
<comment type="PTM">
    <text evidence="3">4'-phosphopantetheine is transferred from CoA to a specific serine of apo-ACP by AcpS. This modification is essential for activity because fatty acids are bound in thioester linkage to the sulfhydryl of the prosthetic group.</text>
</comment>
<gene>
    <name evidence="3 7" type="primary">acpP</name>
    <name evidence="7" type="ORF">H0921_11895</name>
</gene>
<dbReference type="GO" id="GO:0000036">
    <property type="term" value="F:acyl carrier activity"/>
    <property type="evidence" value="ECO:0007669"/>
    <property type="project" value="UniProtKB-UniRule"/>
</dbReference>
<dbReference type="Proteomes" id="UP000542342">
    <property type="component" value="Unassembled WGS sequence"/>
</dbReference>
<evidence type="ECO:0000256" key="1">
    <source>
        <dbReference type="ARBA" id="ARBA00022450"/>
    </source>
</evidence>
<evidence type="ECO:0000256" key="4">
    <source>
        <dbReference type="NCBIfam" id="TIGR00517"/>
    </source>
</evidence>
<dbReference type="GO" id="GO:0000035">
    <property type="term" value="F:acyl binding"/>
    <property type="evidence" value="ECO:0007669"/>
    <property type="project" value="TreeGrafter"/>
</dbReference>
<dbReference type="NCBIfam" id="NF002148">
    <property type="entry name" value="PRK00982.1-2"/>
    <property type="match status" value="1"/>
</dbReference>
<comment type="similarity">
    <text evidence="3">Belongs to the acyl carrier protein (ACP) family.</text>
</comment>
<dbReference type="EMBL" id="JACEFB010000008">
    <property type="protein sequence ID" value="MBA2226864.1"/>
    <property type="molecule type" value="Genomic_DNA"/>
</dbReference>
<dbReference type="InterPro" id="IPR036736">
    <property type="entry name" value="ACP-like_sf"/>
</dbReference>
<dbReference type="HAMAP" id="MF_01217">
    <property type="entry name" value="Acyl_carrier"/>
    <property type="match status" value="1"/>
</dbReference>
<dbReference type="InterPro" id="IPR003231">
    <property type="entry name" value="ACP"/>
</dbReference>
<evidence type="ECO:0000256" key="5">
    <source>
        <dbReference type="RuleBase" id="RU003545"/>
    </source>
</evidence>
<dbReference type="AlphaFoldDB" id="A0A7V8VF40"/>
<dbReference type="GO" id="GO:0009245">
    <property type="term" value="P:lipid A biosynthetic process"/>
    <property type="evidence" value="ECO:0007669"/>
    <property type="project" value="TreeGrafter"/>
</dbReference>
<dbReference type="GO" id="GO:0005829">
    <property type="term" value="C:cytosol"/>
    <property type="evidence" value="ECO:0007669"/>
    <property type="project" value="TreeGrafter"/>
</dbReference>
<keyword evidence="3" id="KW-0276">Fatty acid metabolism</keyword>
<keyword evidence="3" id="KW-0275">Fatty acid biosynthesis</keyword>
<dbReference type="PANTHER" id="PTHR20863">
    <property type="entry name" value="ACYL CARRIER PROTEIN"/>
    <property type="match status" value="1"/>
</dbReference>
<reference evidence="7 8" key="1">
    <citation type="submission" date="2020-07" db="EMBL/GenBank/DDBJ databases">
        <title>Thermogemmata thermophila gen. nov., sp. nov., a novel moderate thermophilic planctomycete from a Kamchatka hot spring.</title>
        <authorList>
            <person name="Elcheninov A.G."/>
            <person name="Podosokorskaya O.A."/>
            <person name="Kovaleva O.L."/>
            <person name="Novikov A."/>
            <person name="Bonch-Osmolovskaya E.A."/>
            <person name="Toshchakov S.V."/>
            <person name="Kublanov I.V."/>
        </authorList>
    </citation>
    <scope>NUCLEOTIDE SEQUENCE [LARGE SCALE GENOMIC DNA]</scope>
    <source>
        <strain evidence="7 8">2918</strain>
    </source>
</reference>
<dbReference type="NCBIfam" id="TIGR00517">
    <property type="entry name" value="acyl_carrier"/>
    <property type="match status" value="1"/>
</dbReference>
<proteinExistence type="inferred from homology"/>
<keyword evidence="8" id="KW-1185">Reference proteome</keyword>
<keyword evidence="3" id="KW-0443">Lipid metabolism</keyword>
<organism evidence="7 8">
    <name type="scientific">Thermogemmata fonticola</name>
    <dbReference type="NCBI Taxonomy" id="2755323"/>
    <lineage>
        <taxon>Bacteria</taxon>
        <taxon>Pseudomonadati</taxon>
        <taxon>Planctomycetota</taxon>
        <taxon>Planctomycetia</taxon>
        <taxon>Gemmatales</taxon>
        <taxon>Gemmataceae</taxon>
        <taxon>Thermogemmata</taxon>
    </lineage>
</organism>
<dbReference type="PROSITE" id="PS50075">
    <property type="entry name" value="CARRIER"/>
    <property type="match status" value="1"/>
</dbReference>
<evidence type="ECO:0000256" key="2">
    <source>
        <dbReference type="ARBA" id="ARBA00022553"/>
    </source>
</evidence>
<dbReference type="PANTHER" id="PTHR20863:SF76">
    <property type="entry name" value="CARRIER DOMAIN-CONTAINING PROTEIN"/>
    <property type="match status" value="1"/>
</dbReference>
<feature type="domain" description="Carrier" evidence="6">
    <location>
        <begin position="16"/>
        <end position="98"/>
    </location>
</feature>
<keyword evidence="2 3" id="KW-0597">Phosphoprotein</keyword>
<keyword evidence="3" id="KW-0444">Lipid biosynthesis</keyword>
<dbReference type="NCBIfam" id="NF002150">
    <property type="entry name" value="PRK00982.1-4"/>
    <property type="match status" value="1"/>
</dbReference>
<dbReference type="UniPathway" id="UPA00094"/>
<sequence>MDNGSHPEGCNVIDKQAIETRVIELISEHFNTPKDNIKRSTTFQGGGQAGADDIGADSLDVVEFIMELEDEFDIQIPDTDAEKIRTVGDVIDYIIGKLEERKNQEQ</sequence>
<comment type="pathway">
    <text evidence="3 5">Lipid metabolism; fatty acid biosynthesis.</text>
</comment>
<comment type="subcellular location">
    <subcellularLocation>
        <location evidence="3">Cytoplasm</location>
    </subcellularLocation>
</comment>
<evidence type="ECO:0000313" key="8">
    <source>
        <dbReference type="Proteomes" id="UP000542342"/>
    </source>
</evidence>
<evidence type="ECO:0000259" key="6">
    <source>
        <dbReference type="PROSITE" id="PS50075"/>
    </source>
</evidence>
<feature type="modified residue" description="O-(pantetheine 4'-phosphoryl)serine" evidence="3">
    <location>
        <position position="58"/>
    </location>
</feature>
<accession>A0A7V8VF40</accession>
<comment type="caution">
    <text evidence="7">The sequence shown here is derived from an EMBL/GenBank/DDBJ whole genome shotgun (WGS) entry which is preliminary data.</text>
</comment>
<dbReference type="GO" id="GO:0016020">
    <property type="term" value="C:membrane"/>
    <property type="evidence" value="ECO:0007669"/>
    <property type="project" value="GOC"/>
</dbReference>
<comment type="PTM">
    <text evidence="5">4'-phosphopantetheine is transferred from CoA to a specific serine of apo-ACP by acpS.</text>
</comment>
<protein>
    <recommendedName>
        <fullName evidence="3 4">Acyl carrier protein</fullName>
        <shortName evidence="3">ACP</shortName>
    </recommendedName>
</protein>
<dbReference type="Gene3D" id="1.10.1200.10">
    <property type="entry name" value="ACP-like"/>
    <property type="match status" value="1"/>
</dbReference>
<evidence type="ECO:0000313" key="7">
    <source>
        <dbReference type="EMBL" id="MBA2226864.1"/>
    </source>
</evidence>
<dbReference type="InterPro" id="IPR009081">
    <property type="entry name" value="PP-bd_ACP"/>
</dbReference>
<keyword evidence="3" id="KW-0963">Cytoplasm</keyword>
<evidence type="ECO:0000256" key="3">
    <source>
        <dbReference type="HAMAP-Rule" id="MF_01217"/>
    </source>
</evidence>